<evidence type="ECO:0000313" key="7">
    <source>
        <dbReference type="EMBL" id="KAJ1917459.1"/>
    </source>
</evidence>
<keyword evidence="1 6" id="KW-0378">Hydrolase</keyword>
<gene>
    <name evidence="7" type="ORF">H4219_003202</name>
</gene>
<reference evidence="7" key="1">
    <citation type="submission" date="2022-07" db="EMBL/GenBank/DDBJ databases">
        <title>Phylogenomic reconstructions and comparative analyses of Kickxellomycotina fungi.</title>
        <authorList>
            <person name="Reynolds N.K."/>
            <person name="Stajich J.E."/>
            <person name="Barry K."/>
            <person name="Grigoriev I.V."/>
            <person name="Crous P."/>
            <person name="Smith M.E."/>
        </authorList>
    </citation>
    <scope>NUCLEOTIDE SEQUENCE</scope>
    <source>
        <strain evidence="7">NBRC 100468</strain>
    </source>
</reference>
<keyword evidence="8" id="KW-1185">Reference proteome</keyword>
<evidence type="ECO:0000313" key="8">
    <source>
        <dbReference type="Proteomes" id="UP001150538"/>
    </source>
</evidence>
<proteinExistence type="inferred from homology"/>
<dbReference type="PANTHER" id="PTHR21314">
    <property type="entry name" value="QUEUOSINE 5'-PHOSPHATE N-GLYCOSYLASE_HYDROLASE-RELATED"/>
    <property type="match status" value="1"/>
</dbReference>
<sequence length="377" mass="43162">MPVTSLIHTNQPSSGGFKTRVLASAKYINENSKDVTVPLENIDSAARKIYARIQQLQYSKKSWKCHPLNPKVADKSAIDWIFVVDTLNFSFWSDQIQSDKKYAVTLDGVKYKGYWSLCACINRALREGIPITDPKYYSGISRNEFDYVFRQDEDEGVEPIPMADDRYNVLREAGKVIMSKFGGSFSNCLVQSQNSAIKLLELIVSNFESYQDEHTFNMQKVYIYKRAQILVADLWACFEGEGVCSFDDIDCITMFADYRVPQALVHFGLLKYSQSLYDTLRDGEDAVEEGRAGDCLLPSGSQLEVEIRGNSIWAVDLVRRKIIDIMRQEQKEGDAKSNGSQPHINAIILDFYIWDYAKEHEQQLKDIPIHHTRSVYY</sequence>
<dbReference type="EMBL" id="JANBPU010000071">
    <property type="protein sequence ID" value="KAJ1917459.1"/>
    <property type="molecule type" value="Genomic_DNA"/>
</dbReference>
<dbReference type="PANTHER" id="PTHR21314:SF0">
    <property type="entry name" value="QUEUOSINE 5'-PHOSPHATE N-GLYCOSYLASE_HYDROLASE"/>
    <property type="match status" value="1"/>
</dbReference>
<comment type="caution">
    <text evidence="7">The sequence shown here is derived from an EMBL/GenBank/DDBJ whole genome shotgun (WGS) entry which is preliminary data.</text>
</comment>
<protein>
    <recommendedName>
        <fullName evidence="3 6">Queuosine 5'-phosphate N-glycosylase/hydrolase</fullName>
        <ecNumber evidence="6">3.2.2.-</ecNumber>
    </recommendedName>
    <alternativeName>
        <fullName evidence="4 6">Queuosine-nucleotide N-glycosylase/hydrolase</fullName>
    </alternativeName>
</protein>
<comment type="similarity">
    <text evidence="2 6">Belongs to the QNG1 protein family.</text>
</comment>
<comment type="catalytic activity">
    <reaction evidence="5 6">
        <text>queuosine 5'-phosphate + H2O = queuine + D-ribose 5-phosphate</text>
        <dbReference type="Rhea" id="RHEA:75387"/>
        <dbReference type="ChEBI" id="CHEBI:15377"/>
        <dbReference type="ChEBI" id="CHEBI:17433"/>
        <dbReference type="ChEBI" id="CHEBI:78346"/>
        <dbReference type="ChEBI" id="CHEBI:194371"/>
    </reaction>
    <physiologicalReaction direction="left-to-right" evidence="5 6">
        <dbReference type="Rhea" id="RHEA:75388"/>
    </physiologicalReaction>
</comment>
<name>A0A9W8DTR0_9FUNG</name>
<dbReference type="GO" id="GO:0006400">
    <property type="term" value="P:tRNA modification"/>
    <property type="evidence" value="ECO:0007669"/>
    <property type="project" value="TreeGrafter"/>
</dbReference>
<dbReference type="OrthoDB" id="416777at2759"/>
<evidence type="ECO:0000256" key="2">
    <source>
        <dbReference type="ARBA" id="ARBA00035119"/>
    </source>
</evidence>
<accession>A0A9W8DTR0</accession>
<evidence type="ECO:0000256" key="3">
    <source>
        <dbReference type="ARBA" id="ARBA00035306"/>
    </source>
</evidence>
<dbReference type="InterPro" id="IPR019438">
    <property type="entry name" value="Q_salvage"/>
</dbReference>
<dbReference type="GO" id="GO:0016787">
    <property type="term" value="F:hydrolase activity"/>
    <property type="evidence" value="ECO:0007669"/>
    <property type="project" value="UniProtKB-KW"/>
</dbReference>
<dbReference type="EC" id="3.2.2.-" evidence="6"/>
<evidence type="ECO:0000256" key="5">
    <source>
        <dbReference type="ARBA" id="ARBA00048204"/>
    </source>
</evidence>
<organism evidence="7 8">
    <name type="scientific">Mycoemilia scoparia</name>
    <dbReference type="NCBI Taxonomy" id="417184"/>
    <lineage>
        <taxon>Eukaryota</taxon>
        <taxon>Fungi</taxon>
        <taxon>Fungi incertae sedis</taxon>
        <taxon>Zoopagomycota</taxon>
        <taxon>Kickxellomycotina</taxon>
        <taxon>Kickxellomycetes</taxon>
        <taxon>Kickxellales</taxon>
        <taxon>Kickxellaceae</taxon>
        <taxon>Mycoemilia</taxon>
    </lineage>
</organism>
<dbReference type="AlphaFoldDB" id="A0A9W8DTR0"/>
<dbReference type="Pfam" id="PF10343">
    <property type="entry name" value="Q_salvage"/>
    <property type="match status" value="1"/>
</dbReference>
<comment type="function">
    <text evidence="6">Catalyzes the hydrolysis of queuosine 5'-phosphate, releasing the nucleobase queuine (q). Is required for salvage of queuine from exogenous queuosine (Q) that is imported and then converted to queuosine 5'-phosphate intracellularly.</text>
</comment>
<evidence type="ECO:0000256" key="6">
    <source>
        <dbReference type="RuleBase" id="RU365002"/>
    </source>
</evidence>
<dbReference type="Proteomes" id="UP001150538">
    <property type="component" value="Unassembled WGS sequence"/>
</dbReference>
<evidence type="ECO:0000256" key="4">
    <source>
        <dbReference type="ARBA" id="ARBA00035393"/>
    </source>
</evidence>
<evidence type="ECO:0000256" key="1">
    <source>
        <dbReference type="ARBA" id="ARBA00022801"/>
    </source>
</evidence>